<keyword evidence="3" id="KW-1185">Reference proteome</keyword>
<dbReference type="Proteomes" id="UP000023152">
    <property type="component" value="Unassembled WGS sequence"/>
</dbReference>
<organism evidence="2 3">
    <name type="scientific">Reticulomyxa filosa</name>
    <dbReference type="NCBI Taxonomy" id="46433"/>
    <lineage>
        <taxon>Eukaryota</taxon>
        <taxon>Sar</taxon>
        <taxon>Rhizaria</taxon>
        <taxon>Retaria</taxon>
        <taxon>Foraminifera</taxon>
        <taxon>Monothalamids</taxon>
        <taxon>Reticulomyxidae</taxon>
        <taxon>Reticulomyxa</taxon>
    </lineage>
</organism>
<feature type="non-terminal residue" evidence="2">
    <location>
        <position position="175"/>
    </location>
</feature>
<proteinExistence type="predicted"/>
<protein>
    <submittedName>
        <fullName evidence="2">Uncharacterized protein</fullName>
    </submittedName>
</protein>
<dbReference type="AlphaFoldDB" id="X6L9H5"/>
<evidence type="ECO:0000313" key="3">
    <source>
        <dbReference type="Proteomes" id="UP000023152"/>
    </source>
</evidence>
<dbReference type="EMBL" id="ASPP01047398">
    <property type="protein sequence ID" value="ETN98188.1"/>
    <property type="molecule type" value="Genomic_DNA"/>
</dbReference>
<sequence>MQIGKSVVTVRMASIKKDGYASKLGGNVSPPSANLPSGGETGAAGAAAGAAAGTGGTGASTAGKKNLAAARGLNINLGALRPGATFIKRKSEGMSPDMSTLVLDRPAVQSGRRRKSRMHKRSTVWFAIAYFIYELNEDEASAINGKQGKRWTVMGSSSIGGVSDNEVMLKKEDDD</sequence>
<reference evidence="2 3" key="1">
    <citation type="journal article" date="2013" name="Curr. Biol.">
        <title>The Genome of the Foraminiferan Reticulomyxa filosa.</title>
        <authorList>
            <person name="Glockner G."/>
            <person name="Hulsmann N."/>
            <person name="Schleicher M."/>
            <person name="Noegel A.A."/>
            <person name="Eichinger L."/>
            <person name="Gallinger C."/>
            <person name="Pawlowski J."/>
            <person name="Sierra R."/>
            <person name="Euteneuer U."/>
            <person name="Pillet L."/>
            <person name="Moustafa A."/>
            <person name="Platzer M."/>
            <person name="Groth M."/>
            <person name="Szafranski K."/>
            <person name="Schliwa M."/>
        </authorList>
    </citation>
    <scope>NUCLEOTIDE SEQUENCE [LARGE SCALE GENOMIC DNA]</scope>
</reference>
<evidence type="ECO:0000313" key="2">
    <source>
        <dbReference type="EMBL" id="ETN98188.1"/>
    </source>
</evidence>
<feature type="region of interest" description="Disordered" evidence="1">
    <location>
        <begin position="20"/>
        <end position="61"/>
    </location>
</feature>
<gene>
    <name evidence="2" type="ORF">RFI_39326</name>
</gene>
<accession>X6L9H5</accession>
<comment type="caution">
    <text evidence="2">The sequence shown here is derived from an EMBL/GenBank/DDBJ whole genome shotgun (WGS) entry which is preliminary data.</text>
</comment>
<name>X6L9H5_RETFI</name>
<evidence type="ECO:0000256" key="1">
    <source>
        <dbReference type="SAM" id="MobiDB-lite"/>
    </source>
</evidence>